<dbReference type="Gene3D" id="2.40.50.100">
    <property type="match status" value="1"/>
</dbReference>
<feature type="signal peptide" evidence="4">
    <location>
        <begin position="1"/>
        <end position="21"/>
    </location>
</feature>
<evidence type="ECO:0000313" key="8">
    <source>
        <dbReference type="EMBL" id="ANB17126.1"/>
    </source>
</evidence>
<protein>
    <submittedName>
        <fullName evidence="8">Efflux system component, RND family</fullName>
    </submittedName>
</protein>
<dbReference type="InterPro" id="IPR011053">
    <property type="entry name" value="Single_hybrid_motif"/>
</dbReference>
<evidence type="ECO:0000256" key="4">
    <source>
        <dbReference type="SAM" id="SignalP"/>
    </source>
</evidence>
<feature type="domain" description="CzcB-like C-terminal circularly permuted SH3-like" evidence="7">
    <location>
        <begin position="264"/>
        <end position="324"/>
    </location>
</feature>
<dbReference type="InterPro" id="IPR051909">
    <property type="entry name" value="MFP_Cation_Efflux"/>
</dbReference>
<feature type="compositionally biased region" description="Basic and acidic residues" evidence="3">
    <location>
        <begin position="43"/>
        <end position="63"/>
    </location>
</feature>
<dbReference type="RefSeq" id="WP_067645073.1">
    <property type="nucleotide sequence ID" value="NZ_CP015249.1"/>
</dbReference>
<accession>A0A167GQK5</accession>
<dbReference type="PATRIC" id="fig|1300342.3.peg.1070"/>
<evidence type="ECO:0000256" key="2">
    <source>
        <dbReference type="ARBA" id="ARBA00022448"/>
    </source>
</evidence>
<keyword evidence="4" id="KW-0732">Signal</keyword>
<dbReference type="PANTHER" id="PTHR30097:SF4">
    <property type="entry name" value="SLR6042 PROTEIN"/>
    <property type="match status" value="1"/>
</dbReference>
<evidence type="ECO:0000256" key="1">
    <source>
        <dbReference type="ARBA" id="ARBA00009477"/>
    </source>
</evidence>
<evidence type="ECO:0000259" key="6">
    <source>
        <dbReference type="Pfam" id="PF25973"/>
    </source>
</evidence>
<dbReference type="STRING" id="1300342.I596_1096"/>
<dbReference type="InterPro" id="IPR058649">
    <property type="entry name" value="CzcB_C"/>
</dbReference>
<dbReference type="InterPro" id="IPR006143">
    <property type="entry name" value="RND_pump_MFP"/>
</dbReference>
<dbReference type="InterPro" id="IPR058792">
    <property type="entry name" value="Beta-barrel_RND_2"/>
</dbReference>
<dbReference type="PANTHER" id="PTHR30097">
    <property type="entry name" value="CATION EFFLUX SYSTEM PROTEIN CUSB"/>
    <property type="match status" value="1"/>
</dbReference>
<evidence type="ECO:0000259" key="5">
    <source>
        <dbReference type="Pfam" id="PF25954"/>
    </source>
</evidence>
<reference evidence="8 9" key="1">
    <citation type="submission" date="2016-04" db="EMBL/GenBank/DDBJ databases">
        <title>Complete genome sequence of Dokdonella koreensis DS-123T.</title>
        <authorList>
            <person name="Kim J.F."/>
            <person name="Lee H."/>
            <person name="Kwak M.-J."/>
        </authorList>
    </citation>
    <scope>NUCLEOTIDE SEQUENCE [LARGE SCALE GENOMIC DNA]</scope>
    <source>
        <strain evidence="8 9">DS-123</strain>
    </source>
</reference>
<dbReference type="FunFam" id="2.40.420.20:FF:000006">
    <property type="entry name" value="RND family efflux transporter MFP subunit"/>
    <property type="match status" value="1"/>
</dbReference>
<name>A0A167GQK5_9GAMM</name>
<dbReference type="Pfam" id="PF25973">
    <property type="entry name" value="BSH_CzcB"/>
    <property type="match status" value="1"/>
</dbReference>
<dbReference type="InterPro" id="IPR058647">
    <property type="entry name" value="BSH_CzcB-like"/>
</dbReference>
<dbReference type="Pfam" id="PF25975">
    <property type="entry name" value="CzcB_C"/>
    <property type="match status" value="1"/>
</dbReference>
<evidence type="ECO:0000313" key="9">
    <source>
        <dbReference type="Proteomes" id="UP000076830"/>
    </source>
</evidence>
<evidence type="ECO:0000259" key="7">
    <source>
        <dbReference type="Pfam" id="PF25975"/>
    </source>
</evidence>
<keyword evidence="2" id="KW-0813">Transport</keyword>
<evidence type="ECO:0000256" key="3">
    <source>
        <dbReference type="SAM" id="MobiDB-lite"/>
    </source>
</evidence>
<dbReference type="Gene3D" id="2.40.30.170">
    <property type="match status" value="1"/>
</dbReference>
<feature type="domain" description="CusB-like beta-barrel" evidence="5">
    <location>
        <begin position="183"/>
        <end position="256"/>
    </location>
</feature>
<dbReference type="AlphaFoldDB" id="A0A167GQK5"/>
<dbReference type="GO" id="GO:0060003">
    <property type="term" value="P:copper ion export"/>
    <property type="evidence" value="ECO:0007669"/>
    <property type="project" value="TreeGrafter"/>
</dbReference>
<dbReference type="GO" id="GO:0016020">
    <property type="term" value="C:membrane"/>
    <property type="evidence" value="ECO:0007669"/>
    <property type="project" value="InterPro"/>
</dbReference>
<dbReference type="GO" id="GO:0030288">
    <property type="term" value="C:outer membrane-bounded periplasmic space"/>
    <property type="evidence" value="ECO:0007669"/>
    <property type="project" value="TreeGrafter"/>
</dbReference>
<sequence length="336" mass="34971">MNLHPAILAAVLLMLAACGRAGEDAARQPTPPSAAAGKAGAADAHDGHDDHGSEDGEAGHTHDEDEGQTTIAAAIAEAAGIRTAAAGPGVIRDEHEVQGIVTPVEGRHARVVARFPGPVRAVRAGVGDRVRRGQALAVVESNISLSDYTVSAPFDGTILSRNVAVGDLAGEAPLFEIADLSSLWVDLHLFGRDAQHITDGLPVEVIRLTDGHVAATALDRILPSTATASQSTVARARIDNADGQWRPGAAVRARVSVSERSVPLAVPLGALQKTGGRDVVYVRDGERYRERPVRLGERDGRRVEVLDGLAAGDAVVVEQSYLVKADIGKAGAGHEH</sequence>
<feature type="domain" description="CzcB-like barrel-sandwich hybrid" evidence="6">
    <location>
        <begin position="108"/>
        <end position="179"/>
    </location>
</feature>
<feature type="chain" id="PRO_5007887014" evidence="4">
    <location>
        <begin position="22"/>
        <end position="336"/>
    </location>
</feature>
<dbReference type="GO" id="GO:0015679">
    <property type="term" value="P:plasma membrane copper ion transport"/>
    <property type="evidence" value="ECO:0007669"/>
    <property type="project" value="TreeGrafter"/>
</dbReference>
<feature type="region of interest" description="Disordered" evidence="3">
    <location>
        <begin position="23"/>
        <end position="65"/>
    </location>
</feature>
<dbReference type="EMBL" id="CP015249">
    <property type="protein sequence ID" value="ANB17126.1"/>
    <property type="molecule type" value="Genomic_DNA"/>
</dbReference>
<dbReference type="Pfam" id="PF25954">
    <property type="entry name" value="Beta-barrel_RND_2"/>
    <property type="match status" value="1"/>
</dbReference>
<dbReference type="GO" id="GO:0022857">
    <property type="term" value="F:transmembrane transporter activity"/>
    <property type="evidence" value="ECO:0007669"/>
    <property type="project" value="InterPro"/>
</dbReference>
<dbReference type="SUPFAM" id="SSF51230">
    <property type="entry name" value="Single hybrid motif"/>
    <property type="match status" value="1"/>
</dbReference>
<comment type="similarity">
    <text evidence="1">Belongs to the membrane fusion protein (MFP) (TC 8.A.1) family.</text>
</comment>
<dbReference type="GO" id="GO:0046914">
    <property type="term" value="F:transition metal ion binding"/>
    <property type="evidence" value="ECO:0007669"/>
    <property type="project" value="TreeGrafter"/>
</dbReference>
<organism evidence="8 9">
    <name type="scientific">Dokdonella koreensis DS-123</name>
    <dbReference type="NCBI Taxonomy" id="1300342"/>
    <lineage>
        <taxon>Bacteria</taxon>
        <taxon>Pseudomonadati</taxon>
        <taxon>Pseudomonadota</taxon>
        <taxon>Gammaproteobacteria</taxon>
        <taxon>Lysobacterales</taxon>
        <taxon>Rhodanobacteraceae</taxon>
        <taxon>Dokdonella</taxon>
    </lineage>
</organism>
<keyword evidence="9" id="KW-1185">Reference proteome</keyword>
<dbReference type="NCBIfam" id="TIGR01730">
    <property type="entry name" value="RND_mfp"/>
    <property type="match status" value="1"/>
</dbReference>
<proteinExistence type="inferred from homology"/>
<dbReference type="Gene3D" id="2.40.420.20">
    <property type="match status" value="1"/>
</dbReference>
<gene>
    <name evidence="8" type="ORF">I596_1096</name>
</gene>
<dbReference type="KEGG" id="dko:I596_1096"/>
<dbReference type="OrthoDB" id="9768185at2"/>
<feature type="compositionally biased region" description="Low complexity" evidence="3">
    <location>
        <begin position="33"/>
        <end position="42"/>
    </location>
</feature>
<dbReference type="Proteomes" id="UP000076830">
    <property type="component" value="Chromosome"/>
</dbReference>